<reference evidence="7" key="1">
    <citation type="submission" date="2023-03" db="EMBL/GenBank/DDBJ databases">
        <title>Amycolatopsis taiwanensis NBRC 103393.</title>
        <authorList>
            <person name="Ichikawa N."/>
            <person name="Sato H."/>
            <person name="Tonouchi N."/>
        </authorList>
    </citation>
    <scope>NUCLEOTIDE SEQUENCE</scope>
    <source>
        <strain evidence="7">NBRC 103393</strain>
    </source>
</reference>
<dbReference type="PANTHER" id="PTHR46577:SF1">
    <property type="entry name" value="HTH-TYPE TRANSCRIPTIONAL REGULATORY PROTEIN GABR"/>
    <property type="match status" value="1"/>
</dbReference>
<dbReference type="InterPro" id="IPR036388">
    <property type="entry name" value="WH-like_DNA-bd_sf"/>
</dbReference>
<name>A0A9W6VCX0_9PSEU</name>
<dbReference type="RefSeq" id="WP_211246476.1">
    <property type="nucleotide sequence ID" value="NZ_BSTI01000002.1"/>
</dbReference>
<dbReference type="PROSITE" id="PS50949">
    <property type="entry name" value="HTH_GNTR"/>
    <property type="match status" value="1"/>
</dbReference>
<evidence type="ECO:0000256" key="3">
    <source>
        <dbReference type="ARBA" id="ARBA00023125"/>
    </source>
</evidence>
<dbReference type="InterPro" id="IPR051446">
    <property type="entry name" value="HTH_trans_reg/aminotransferase"/>
</dbReference>
<comment type="caution">
    <text evidence="7">The sequence shown here is derived from an EMBL/GenBank/DDBJ whole genome shotgun (WGS) entry which is preliminary data.</text>
</comment>
<gene>
    <name evidence="7" type="ORF">Atai01_08090</name>
</gene>
<feature type="region of interest" description="Disordered" evidence="5">
    <location>
        <begin position="82"/>
        <end position="108"/>
    </location>
</feature>
<protein>
    <recommendedName>
        <fullName evidence="6">HTH gntR-type domain-containing protein</fullName>
    </recommendedName>
</protein>
<dbReference type="SUPFAM" id="SSF46785">
    <property type="entry name" value="Winged helix' DNA-binding domain"/>
    <property type="match status" value="1"/>
</dbReference>
<dbReference type="PANTHER" id="PTHR46577">
    <property type="entry name" value="HTH-TYPE TRANSCRIPTIONAL REGULATORY PROTEIN GABR"/>
    <property type="match status" value="1"/>
</dbReference>
<evidence type="ECO:0000256" key="2">
    <source>
        <dbReference type="ARBA" id="ARBA00023015"/>
    </source>
</evidence>
<evidence type="ECO:0000256" key="5">
    <source>
        <dbReference type="SAM" id="MobiDB-lite"/>
    </source>
</evidence>
<accession>A0A9W6VCX0</accession>
<keyword evidence="8" id="KW-1185">Reference proteome</keyword>
<evidence type="ECO:0000313" key="7">
    <source>
        <dbReference type="EMBL" id="GLY64190.1"/>
    </source>
</evidence>
<sequence length="108" mass="11280">MPQAPVTIDVQGNARTAPNREPETPYQKIAADLRGAILCGALRVGDKLPPVVEIANRYNVALGTAHRAIAELREAGLITASRGPRSVVGNPSKPCLPGADPGKTLHAI</sequence>
<keyword evidence="1" id="KW-0663">Pyridoxal phosphate</keyword>
<dbReference type="Gene3D" id="1.10.10.10">
    <property type="entry name" value="Winged helix-like DNA-binding domain superfamily/Winged helix DNA-binding domain"/>
    <property type="match status" value="1"/>
</dbReference>
<keyword evidence="2" id="KW-0805">Transcription regulation</keyword>
<dbReference type="AlphaFoldDB" id="A0A9W6VCX0"/>
<dbReference type="GO" id="GO:0003677">
    <property type="term" value="F:DNA binding"/>
    <property type="evidence" value="ECO:0007669"/>
    <property type="project" value="UniProtKB-KW"/>
</dbReference>
<evidence type="ECO:0000313" key="8">
    <source>
        <dbReference type="Proteomes" id="UP001165136"/>
    </source>
</evidence>
<dbReference type="SMART" id="SM00345">
    <property type="entry name" value="HTH_GNTR"/>
    <property type="match status" value="1"/>
</dbReference>
<keyword evidence="3" id="KW-0238">DNA-binding</keyword>
<organism evidence="7 8">
    <name type="scientific">Amycolatopsis taiwanensis</name>
    <dbReference type="NCBI Taxonomy" id="342230"/>
    <lineage>
        <taxon>Bacteria</taxon>
        <taxon>Bacillati</taxon>
        <taxon>Actinomycetota</taxon>
        <taxon>Actinomycetes</taxon>
        <taxon>Pseudonocardiales</taxon>
        <taxon>Pseudonocardiaceae</taxon>
        <taxon>Amycolatopsis</taxon>
    </lineage>
</organism>
<feature type="domain" description="HTH gntR-type" evidence="6">
    <location>
        <begin position="23"/>
        <end position="91"/>
    </location>
</feature>
<proteinExistence type="predicted"/>
<dbReference type="GO" id="GO:0003700">
    <property type="term" value="F:DNA-binding transcription factor activity"/>
    <property type="evidence" value="ECO:0007669"/>
    <property type="project" value="InterPro"/>
</dbReference>
<dbReference type="InterPro" id="IPR036390">
    <property type="entry name" value="WH_DNA-bd_sf"/>
</dbReference>
<evidence type="ECO:0000256" key="4">
    <source>
        <dbReference type="ARBA" id="ARBA00023163"/>
    </source>
</evidence>
<evidence type="ECO:0000256" key="1">
    <source>
        <dbReference type="ARBA" id="ARBA00022898"/>
    </source>
</evidence>
<dbReference type="Pfam" id="PF00392">
    <property type="entry name" value="GntR"/>
    <property type="match status" value="1"/>
</dbReference>
<dbReference type="EMBL" id="BSTI01000002">
    <property type="protein sequence ID" value="GLY64190.1"/>
    <property type="molecule type" value="Genomic_DNA"/>
</dbReference>
<evidence type="ECO:0000259" key="6">
    <source>
        <dbReference type="PROSITE" id="PS50949"/>
    </source>
</evidence>
<dbReference type="Proteomes" id="UP001165136">
    <property type="component" value="Unassembled WGS sequence"/>
</dbReference>
<keyword evidence="4" id="KW-0804">Transcription</keyword>
<dbReference type="InterPro" id="IPR000524">
    <property type="entry name" value="Tscrpt_reg_HTH_GntR"/>
</dbReference>
<feature type="region of interest" description="Disordered" evidence="5">
    <location>
        <begin position="1"/>
        <end position="24"/>
    </location>
</feature>
<dbReference type="CDD" id="cd07377">
    <property type="entry name" value="WHTH_GntR"/>
    <property type="match status" value="1"/>
</dbReference>